<evidence type="ECO:0000313" key="4">
    <source>
        <dbReference type="Proteomes" id="UP000005240"/>
    </source>
</evidence>
<reference evidence="2" key="1">
    <citation type="submission" date="2009-11" db="EMBL/GenBank/DDBJ databases">
        <authorList>
            <consortium name="The Broad Institute Genome Sequencing Platform"/>
            <person name="Ward D."/>
            <person name="Feldgarden M."/>
            <person name="Earl A."/>
            <person name="Young S.K."/>
            <person name="Zeng Q."/>
            <person name="Koehrsen M."/>
            <person name="Alvarado L."/>
            <person name="Berlin A."/>
            <person name="Bochicchio J."/>
            <person name="Borenstein D."/>
            <person name="Chapman S.B."/>
            <person name="Chen Z."/>
            <person name="Engels R."/>
            <person name="Freedman E."/>
            <person name="Gellesch M."/>
            <person name="Goldberg J."/>
            <person name="Griggs A."/>
            <person name="Gujja S."/>
            <person name="Heilman E."/>
            <person name="Heiman D."/>
            <person name="Hepburn T."/>
            <person name="Howarth C."/>
            <person name="Jen D."/>
            <person name="Larson L."/>
            <person name="Lewis B."/>
            <person name="Mehta T."/>
            <person name="Park D."/>
            <person name="Pearson M."/>
            <person name="Roberts A."/>
            <person name="Saif S."/>
            <person name="Shea T."/>
            <person name="Shenoy N."/>
            <person name="Sisk P."/>
            <person name="Stolte C."/>
            <person name="Sykes S."/>
            <person name="Thomson T."/>
            <person name="Walk T."/>
            <person name="White J."/>
            <person name="Yandava C."/>
            <person name="Izard J."/>
            <person name="Baranova O.V."/>
            <person name="Blanton J.M."/>
            <person name="Tanner A.C."/>
            <person name="Dewhirst F.E."/>
            <person name="Haas B."/>
            <person name="Nusbaum C."/>
            <person name="Birren B."/>
        </authorList>
    </citation>
    <scope>NUCLEOTIDE SEQUENCE [LARGE SCALE GENOMIC DNA]</scope>
    <source>
        <strain evidence="2">1-1 BBBD Race 1</strain>
    </source>
</reference>
<dbReference type="EnsemblFungi" id="PTTG_27101-t43_1">
    <property type="protein sequence ID" value="PTTG_27101-t43_1-p1"/>
    <property type="gene ID" value="PTTG_27101"/>
</dbReference>
<feature type="compositionally biased region" description="Basic and acidic residues" evidence="1">
    <location>
        <begin position="40"/>
        <end position="50"/>
    </location>
</feature>
<feature type="compositionally biased region" description="Polar residues" evidence="1">
    <location>
        <begin position="52"/>
        <end position="61"/>
    </location>
</feature>
<gene>
    <name evidence="2" type="ORF">PTTG_27101</name>
</gene>
<reference evidence="2" key="2">
    <citation type="submission" date="2016-05" db="EMBL/GenBank/DDBJ databases">
        <title>Comparative analysis highlights variable genome content of wheat rusts and divergence of the mating loci.</title>
        <authorList>
            <person name="Cuomo C.A."/>
            <person name="Bakkeren G."/>
            <person name="Szabo L."/>
            <person name="Khalil H."/>
            <person name="Joly D."/>
            <person name="Goldberg J."/>
            <person name="Young S."/>
            <person name="Zeng Q."/>
            <person name="Fellers J."/>
        </authorList>
    </citation>
    <scope>NUCLEOTIDE SEQUENCE [LARGE SCALE GENOMIC DNA]</scope>
    <source>
        <strain evidence="2">1-1 BBBD Race 1</strain>
    </source>
</reference>
<protein>
    <submittedName>
        <fullName evidence="2 3">Uncharacterized protein</fullName>
    </submittedName>
</protein>
<feature type="compositionally biased region" description="Polar residues" evidence="1">
    <location>
        <begin position="93"/>
        <end position="116"/>
    </location>
</feature>
<dbReference type="EMBL" id="ADAS02000043">
    <property type="protein sequence ID" value="OAV94140.1"/>
    <property type="molecule type" value="Genomic_DNA"/>
</dbReference>
<evidence type="ECO:0000313" key="2">
    <source>
        <dbReference type="EMBL" id="OAV94140.1"/>
    </source>
</evidence>
<dbReference type="OrthoDB" id="2513199at2759"/>
<name>A0A180GN45_PUCT1</name>
<organism evidence="2">
    <name type="scientific">Puccinia triticina (isolate 1-1 / race 1 (BBBD))</name>
    <name type="common">Brown leaf rust fungus</name>
    <dbReference type="NCBI Taxonomy" id="630390"/>
    <lineage>
        <taxon>Eukaryota</taxon>
        <taxon>Fungi</taxon>
        <taxon>Dikarya</taxon>
        <taxon>Basidiomycota</taxon>
        <taxon>Pucciniomycotina</taxon>
        <taxon>Pucciniomycetes</taxon>
        <taxon>Pucciniales</taxon>
        <taxon>Pucciniaceae</taxon>
        <taxon>Puccinia</taxon>
    </lineage>
</organism>
<dbReference type="AlphaFoldDB" id="A0A180GN45"/>
<evidence type="ECO:0000256" key="1">
    <source>
        <dbReference type="SAM" id="MobiDB-lite"/>
    </source>
</evidence>
<accession>A0A180GN45</accession>
<feature type="region of interest" description="Disordered" evidence="1">
    <location>
        <begin position="39"/>
        <end position="116"/>
    </location>
</feature>
<reference evidence="3" key="4">
    <citation type="submission" date="2025-05" db="UniProtKB">
        <authorList>
            <consortium name="EnsemblFungi"/>
        </authorList>
    </citation>
    <scope>IDENTIFICATION</scope>
    <source>
        <strain evidence="3">isolate 1-1 / race 1 (BBBD)</strain>
    </source>
</reference>
<evidence type="ECO:0000313" key="3">
    <source>
        <dbReference type="EnsemblFungi" id="PTTG_27101-t43_1-p1"/>
    </source>
</evidence>
<keyword evidence="4" id="KW-1185">Reference proteome</keyword>
<sequence length="116" mass="12863">MVLARPGLWPEERESHRLYIDHVDPGRLSDMMAELQDILEGGRNDHKRPLENGNTQPSFIANGQIGAEASSVQQTGKRQKKNTQDSSEDWVPNVTSGDVFQSDLNGMFQKPSSAQG</sequence>
<proteinExistence type="predicted"/>
<dbReference type="VEuPathDB" id="FungiDB:PTTG_27101"/>
<dbReference type="Proteomes" id="UP000005240">
    <property type="component" value="Unassembled WGS sequence"/>
</dbReference>
<reference evidence="3 4" key="3">
    <citation type="journal article" date="2017" name="G3 (Bethesda)">
        <title>Comparative analysis highlights variable genome content of wheat rusts and divergence of the mating loci.</title>
        <authorList>
            <person name="Cuomo C.A."/>
            <person name="Bakkeren G."/>
            <person name="Khalil H.B."/>
            <person name="Panwar V."/>
            <person name="Joly D."/>
            <person name="Linning R."/>
            <person name="Sakthikumar S."/>
            <person name="Song X."/>
            <person name="Adiconis X."/>
            <person name="Fan L."/>
            <person name="Goldberg J.M."/>
            <person name="Levin J.Z."/>
            <person name="Young S."/>
            <person name="Zeng Q."/>
            <person name="Anikster Y."/>
            <person name="Bruce M."/>
            <person name="Wang M."/>
            <person name="Yin C."/>
            <person name="McCallum B."/>
            <person name="Szabo L.J."/>
            <person name="Hulbert S."/>
            <person name="Chen X."/>
            <person name="Fellers J.P."/>
        </authorList>
    </citation>
    <scope>NUCLEOTIDE SEQUENCE</scope>
    <source>
        <strain evidence="3">isolate 1-1 / race 1 (BBBD)</strain>
        <strain evidence="4">Isolate 1-1 / race 1 (BBBD)</strain>
    </source>
</reference>